<gene>
    <name evidence="12" type="ORF">GNLVRS02_ARAD1C21340g</name>
</gene>
<dbReference type="AlphaFoldDB" id="A0A060T145"/>
<dbReference type="PROSITE" id="PS50157">
    <property type="entry name" value="ZINC_FINGER_C2H2_2"/>
    <property type="match status" value="5"/>
</dbReference>
<dbReference type="PhylomeDB" id="A0A060T145"/>
<feature type="domain" description="C2H2-type" evidence="11">
    <location>
        <begin position="173"/>
        <end position="203"/>
    </location>
</feature>
<evidence type="ECO:0000256" key="5">
    <source>
        <dbReference type="ARBA" id="ARBA00022833"/>
    </source>
</evidence>
<dbReference type="SUPFAM" id="SSF57667">
    <property type="entry name" value="beta-beta-alpha zinc fingers"/>
    <property type="match status" value="3"/>
</dbReference>
<evidence type="ECO:0000256" key="4">
    <source>
        <dbReference type="ARBA" id="ARBA00022771"/>
    </source>
</evidence>
<dbReference type="PANTHER" id="PTHR46179:SF13">
    <property type="entry name" value="C2H2-TYPE DOMAIN-CONTAINING PROTEIN"/>
    <property type="match status" value="1"/>
</dbReference>
<feature type="compositionally biased region" description="Basic and acidic residues" evidence="10">
    <location>
        <begin position="29"/>
        <end position="40"/>
    </location>
</feature>
<proteinExistence type="predicted"/>
<evidence type="ECO:0000259" key="11">
    <source>
        <dbReference type="PROSITE" id="PS50157"/>
    </source>
</evidence>
<feature type="compositionally biased region" description="Low complexity" evidence="10">
    <location>
        <begin position="365"/>
        <end position="382"/>
    </location>
</feature>
<dbReference type="GO" id="GO:0005634">
    <property type="term" value="C:nucleus"/>
    <property type="evidence" value="ECO:0007669"/>
    <property type="project" value="UniProtKB-SubCell"/>
</dbReference>
<protein>
    <submittedName>
        <fullName evidence="12">ARAD1C21340p</fullName>
    </submittedName>
</protein>
<keyword evidence="8" id="KW-0539">Nucleus</keyword>
<feature type="domain" description="C2H2-type" evidence="11">
    <location>
        <begin position="147"/>
        <end position="174"/>
    </location>
</feature>
<feature type="domain" description="C2H2-type" evidence="11">
    <location>
        <begin position="87"/>
        <end position="116"/>
    </location>
</feature>
<evidence type="ECO:0000256" key="8">
    <source>
        <dbReference type="ARBA" id="ARBA00023242"/>
    </source>
</evidence>
<evidence type="ECO:0000256" key="6">
    <source>
        <dbReference type="ARBA" id="ARBA00023015"/>
    </source>
</evidence>
<dbReference type="FunFam" id="3.30.160.60:FF:000446">
    <property type="entry name" value="Zinc finger protein"/>
    <property type="match status" value="1"/>
</dbReference>
<keyword evidence="7" id="KW-0804">Transcription</keyword>
<dbReference type="Pfam" id="PF00096">
    <property type="entry name" value="zf-C2H2"/>
    <property type="match status" value="1"/>
</dbReference>
<feature type="domain" description="C2H2-type" evidence="11">
    <location>
        <begin position="204"/>
        <end position="229"/>
    </location>
</feature>
<reference evidence="12" key="2">
    <citation type="submission" date="2014-06" db="EMBL/GenBank/DDBJ databases">
        <title>The complete genome of Blastobotrys (Arxula) adeninivorans LS3 - a yeast of biotechnological interest.</title>
        <authorList>
            <person name="Kunze G."/>
            <person name="Gaillardin C."/>
            <person name="Czernicka M."/>
            <person name="Durrens P."/>
            <person name="Martin T."/>
            <person name="Boer E."/>
            <person name="Gabaldon T."/>
            <person name="Cruz J."/>
            <person name="Talla E."/>
            <person name="Marck C."/>
            <person name="Goffeau A."/>
            <person name="Barbe V."/>
            <person name="Baret P."/>
            <person name="Baronian K."/>
            <person name="Beier S."/>
            <person name="Bleykasten C."/>
            <person name="Bode R."/>
            <person name="Casaregola S."/>
            <person name="Despons L."/>
            <person name="Fairhead C."/>
            <person name="Giersberg M."/>
            <person name="Gierski P."/>
            <person name="Hahnel U."/>
            <person name="Hartmann A."/>
            <person name="Jankowska D."/>
            <person name="Jubin C."/>
            <person name="Jung P."/>
            <person name="Lafontaine I."/>
            <person name="Leh-Louis V."/>
            <person name="Lemaire M."/>
            <person name="Marcet-Houben M."/>
            <person name="Mascher M."/>
            <person name="Morel G."/>
            <person name="Richard G.-F."/>
            <person name="Riechen J."/>
            <person name="Sacerdot C."/>
            <person name="Sarkar A."/>
            <person name="Savel G."/>
            <person name="Schacherer J."/>
            <person name="Sherman D."/>
            <person name="Straub M.-L."/>
            <person name="Stein N."/>
            <person name="Thierry A."/>
            <person name="Trautwein-Schult A."/>
            <person name="Westhof E."/>
            <person name="Worch S."/>
            <person name="Dujon B."/>
            <person name="Souciet J.-L."/>
            <person name="Wincker P."/>
            <person name="Scholz U."/>
            <person name="Neuveglise N."/>
        </authorList>
    </citation>
    <scope>NUCLEOTIDE SEQUENCE</scope>
    <source>
        <strain evidence="12">LS3</strain>
    </source>
</reference>
<dbReference type="GO" id="GO:0000978">
    <property type="term" value="F:RNA polymerase II cis-regulatory region sequence-specific DNA binding"/>
    <property type="evidence" value="ECO:0007669"/>
    <property type="project" value="UniProtKB-ARBA"/>
</dbReference>
<accession>A0A060T145</accession>
<evidence type="ECO:0000256" key="1">
    <source>
        <dbReference type="ARBA" id="ARBA00004123"/>
    </source>
</evidence>
<dbReference type="GO" id="GO:0000981">
    <property type="term" value="F:DNA-binding transcription factor activity, RNA polymerase II-specific"/>
    <property type="evidence" value="ECO:0007669"/>
    <property type="project" value="UniProtKB-ARBA"/>
</dbReference>
<keyword evidence="3" id="KW-0677">Repeat</keyword>
<feature type="region of interest" description="Disordered" evidence="10">
    <location>
        <begin position="20"/>
        <end position="40"/>
    </location>
</feature>
<dbReference type="PANTHER" id="PTHR46179">
    <property type="entry name" value="ZINC FINGER PROTEIN"/>
    <property type="match status" value="1"/>
</dbReference>
<sequence>MDAHNGPATAALIAAASVESLDHHHHHHPGSEVKPERQESPKVYFRKYNRSDNGSIVTNLASVATMGDQVPLKRQQLPASKPRPKKFVCEVEGCDKAYSRPCLLEQHRRSHTNERPYVCTVEGCHKAFLRDSHLKTHLLSHTDQKPLACEFCKKGFNTNQHLNRHLKTHYETYACDVAGCDARFRKHTQLRRHKSEAHKLSKRFRCTYKDCGREFNHKSRLDAHIVKTHEPYPRYQCAEPGCGEKLYTWTLLQSHTKQAHRKTPCRTCGRPCAGPGALAEHVREAHGHSSDGTGWRCEEPSCEDLPPAPTREVLVAHYRDVHSFIPQNLLQEDGLQIDHNKDSPGAANGQGDGHHPHHHHHHQPPHLASAQDAASVAAAAMSAHDDTDHMEDNKRRRLTREPTMIERISGAGYEDSGRTLACTVPGCLYRFSRKYDLDRHIAAVHPNGDGTVDHAALAAAAAAAAATEGHHHPGDNGFVVVDNVEVLNQDGEIIDPMILNQ</sequence>
<feature type="compositionally biased region" description="Basic residues" evidence="10">
    <location>
        <begin position="355"/>
        <end position="364"/>
    </location>
</feature>
<keyword evidence="2" id="KW-0479">Metal-binding</keyword>
<evidence type="ECO:0000313" key="12">
    <source>
        <dbReference type="EMBL" id="CDP34825.1"/>
    </source>
</evidence>
<keyword evidence="5" id="KW-0862">Zinc</keyword>
<dbReference type="FunFam" id="3.30.160.60:FF:000125">
    <property type="entry name" value="Putative zinc finger protein 143"/>
    <property type="match status" value="1"/>
</dbReference>
<feature type="domain" description="C2H2-type" evidence="11">
    <location>
        <begin position="117"/>
        <end position="146"/>
    </location>
</feature>
<dbReference type="SMART" id="SM00355">
    <property type="entry name" value="ZnF_C2H2"/>
    <property type="match status" value="9"/>
</dbReference>
<dbReference type="InterPro" id="IPR013087">
    <property type="entry name" value="Znf_C2H2_type"/>
</dbReference>
<evidence type="ECO:0000256" key="2">
    <source>
        <dbReference type="ARBA" id="ARBA00022723"/>
    </source>
</evidence>
<dbReference type="PROSITE" id="PS00028">
    <property type="entry name" value="ZINC_FINGER_C2H2_1"/>
    <property type="match status" value="8"/>
</dbReference>
<comment type="subcellular location">
    <subcellularLocation>
        <location evidence="1">Nucleus</location>
    </subcellularLocation>
</comment>
<keyword evidence="4 9" id="KW-0863">Zinc-finger</keyword>
<dbReference type="InterPro" id="IPR051061">
    <property type="entry name" value="Zinc_finger_trans_reg"/>
</dbReference>
<dbReference type="InterPro" id="IPR036236">
    <property type="entry name" value="Znf_C2H2_sf"/>
</dbReference>
<evidence type="ECO:0000256" key="9">
    <source>
        <dbReference type="PROSITE-ProRule" id="PRU00042"/>
    </source>
</evidence>
<organism evidence="12">
    <name type="scientific">Blastobotrys adeninivorans</name>
    <name type="common">Yeast</name>
    <name type="synonym">Arxula adeninivorans</name>
    <dbReference type="NCBI Taxonomy" id="409370"/>
    <lineage>
        <taxon>Eukaryota</taxon>
        <taxon>Fungi</taxon>
        <taxon>Dikarya</taxon>
        <taxon>Ascomycota</taxon>
        <taxon>Saccharomycotina</taxon>
        <taxon>Dipodascomycetes</taxon>
        <taxon>Dipodascales</taxon>
        <taxon>Trichomonascaceae</taxon>
        <taxon>Blastobotrys</taxon>
    </lineage>
</organism>
<dbReference type="Gene3D" id="3.30.160.60">
    <property type="entry name" value="Classic Zinc Finger"/>
    <property type="match status" value="4"/>
</dbReference>
<evidence type="ECO:0000256" key="7">
    <source>
        <dbReference type="ARBA" id="ARBA00023163"/>
    </source>
</evidence>
<name>A0A060T145_BLAAD</name>
<dbReference type="GO" id="GO:0008270">
    <property type="term" value="F:zinc ion binding"/>
    <property type="evidence" value="ECO:0007669"/>
    <property type="project" value="UniProtKB-KW"/>
</dbReference>
<dbReference type="Pfam" id="PF13894">
    <property type="entry name" value="zf-C2H2_4"/>
    <property type="match status" value="1"/>
</dbReference>
<feature type="compositionally biased region" description="Basic and acidic residues" evidence="10">
    <location>
        <begin position="383"/>
        <end position="400"/>
    </location>
</feature>
<evidence type="ECO:0000256" key="3">
    <source>
        <dbReference type="ARBA" id="ARBA00022737"/>
    </source>
</evidence>
<dbReference type="EMBL" id="HG937693">
    <property type="protein sequence ID" value="CDP34825.1"/>
    <property type="molecule type" value="Genomic_DNA"/>
</dbReference>
<evidence type="ECO:0000256" key="10">
    <source>
        <dbReference type="SAM" id="MobiDB-lite"/>
    </source>
</evidence>
<feature type="region of interest" description="Disordered" evidence="10">
    <location>
        <begin position="336"/>
        <end position="400"/>
    </location>
</feature>
<keyword evidence="6" id="KW-0805">Transcription regulation</keyword>
<reference evidence="12" key="1">
    <citation type="submission" date="2014-02" db="EMBL/GenBank/DDBJ databases">
        <authorList>
            <person name="Genoscope - CEA"/>
        </authorList>
    </citation>
    <scope>NUCLEOTIDE SEQUENCE</scope>
    <source>
        <strain evidence="12">LS3</strain>
    </source>
</reference>